<organism evidence="1">
    <name type="scientific">marine sediment metagenome</name>
    <dbReference type="NCBI Taxonomy" id="412755"/>
    <lineage>
        <taxon>unclassified sequences</taxon>
        <taxon>metagenomes</taxon>
        <taxon>ecological metagenomes</taxon>
    </lineage>
</organism>
<reference evidence="1" key="1">
    <citation type="journal article" date="2014" name="Front. Microbiol.">
        <title>High frequency of phylogenetically diverse reductive dehalogenase-homologous genes in deep subseafloor sedimentary metagenomes.</title>
        <authorList>
            <person name="Kawai M."/>
            <person name="Futagami T."/>
            <person name="Toyoda A."/>
            <person name="Takaki Y."/>
            <person name="Nishi S."/>
            <person name="Hori S."/>
            <person name="Arai W."/>
            <person name="Tsubouchi T."/>
            <person name="Morono Y."/>
            <person name="Uchiyama I."/>
            <person name="Ito T."/>
            <person name="Fujiyama A."/>
            <person name="Inagaki F."/>
            <person name="Takami H."/>
        </authorList>
    </citation>
    <scope>NUCLEOTIDE SEQUENCE</scope>
    <source>
        <strain evidence="1">Expedition CK06-06</strain>
    </source>
</reference>
<dbReference type="Gene3D" id="3.40.50.300">
    <property type="entry name" value="P-loop containing nucleotide triphosphate hydrolases"/>
    <property type="match status" value="1"/>
</dbReference>
<gene>
    <name evidence="1" type="ORF">S01H4_53483</name>
</gene>
<name>X1FBZ4_9ZZZZ</name>
<dbReference type="InterPro" id="IPR027417">
    <property type="entry name" value="P-loop_NTPase"/>
</dbReference>
<dbReference type="AlphaFoldDB" id="X1FBZ4"/>
<evidence type="ECO:0000313" key="1">
    <source>
        <dbReference type="EMBL" id="GAH18288.1"/>
    </source>
</evidence>
<sequence length="166" mass="19006">KGLNTKACDQCKSCNLFDKASHPDFFSVQPEEEGKALKIAQIKSLTGKINTASQYNYYKVCLIHPAEVMNTSAANALLKSLEEPNSAKTLFLLVSNQFMFLRRAHKAMLTILNKDWQHRQKDLPYKSASVKLIFCNRSYGELLFSYGFNRPYFNYAVADKYFCCVF</sequence>
<dbReference type="EMBL" id="BART01030679">
    <property type="protein sequence ID" value="GAH18288.1"/>
    <property type="molecule type" value="Genomic_DNA"/>
</dbReference>
<feature type="non-terminal residue" evidence="1">
    <location>
        <position position="1"/>
    </location>
</feature>
<dbReference type="SUPFAM" id="SSF52540">
    <property type="entry name" value="P-loop containing nucleoside triphosphate hydrolases"/>
    <property type="match status" value="1"/>
</dbReference>
<comment type="caution">
    <text evidence="1">The sequence shown here is derived from an EMBL/GenBank/DDBJ whole genome shotgun (WGS) entry which is preliminary data.</text>
</comment>
<accession>X1FBZ4</accession>
<dbReference type="Pfam" id="PF13177">
    <property type="entry name" value="DNA_pol3_delta2"/>
    <property type="match status" value="1"/>
</dbReference>
<protein>
    <submittedName>
        <fullName evidence="1">Uncharacterized protein</fullName>
    </submittedName>
</protein>
<proteinExistence type="predicted"/>